<evidence type="ECO:0000313" key="1">
    <source>
        <dbReference type="EMBL" id="NIZ62234.1"/>
    </source>
</evidence>
<comment type="caution">
    <text evidence="1">The sequence shown here is derived from an EMBL/GenBank/DDBJ whole genome shotgun (WGS) entry which is preliminary data.</text>
</comment>
<evidence type="ECO:0000313" key="2">
    <source>
        <dbReference type="Proteomes" id="UP001429564"/>
    </source>
</evidence>
<name>A0ABX0W9B6_9RHOB</name>
<organism evidence="1 2">
    <name type="scientific">Parasedimentitalea denitrificans</name>
    <dbReference type="NCBI Taxonomy" id="2211118"/>
    <lineage>
        <taxon>Bacteria</taxon>
        <taxon>Pseudomonadati</taxon>
        <taxon>Pseudomonadota</taxon>
        <taxon>Alphaproteobacteria</taxon>
        <taxon>Rhodobacterales</taxon>
        <taxon>Paracoccaceae</taxon>
        <taxon>Parasedimentitalea</taxon>
    </lineage>
</organism>
<dbReference type="Proteomes" id="UP001429564">
    <property type="component" value="Unassembled WGS sequence"/>
</dbReference>
<accession>A0ABX0W9B6</accession>
<protein>
    <submittedName>
        <fullName evidence="1">Uncharacterized protein</fullName>
    </submittedName>
</protein>
<dbReference type="EMBL" id="QHLQ01000015">
    <property type="protein sequence ID" value="NIZ62234.1"/>
    <property type="molecule type" value="Genomic_DNA"/>
</dbReference>
<gene>
    <name evidence="1" type="ORF">DL239_14745</name>
</gene>
<dbReference type="RefSeq" id="WP_167684861.1">
    <property type="nucleotide sequence ID" value="NZ_QHLQ01000015.1"/>
</dbReference>
<sequence length="324" mass="38179">MTIDKREFLTDEEIEQLADALEDGFRDDYIPGMEMRKLVLGNLFETNPLGDDAVYFPVADGLNEERLRVATSRDNRDELDLFKETSWETDMLWRNAFGFNLDKVEKYFRSKHDEVIGEYKRRYEKYLSNGDFDEAYDYDFGVFSGEPDTFEQWVEGRIFPYTRRWFERHIFTLIKEVRGSQRHLSEDLVAEGKPVLPGYWLEKLVVSAMQLGRMVEHYRWKFQYESSIVRRKEQSQKAGSGGGKSSSLAREARLEAFMFAIEQLADLFPRMSEDAIVMQAFENAAKREEKFWKVAPGQAERYVVPLRSEQPFKRRYDAIFRGNA</sequence>
<keyword evidence="2" id="KW-1185">Reference proteome</keyword>
<reference evidence="1 2" key="1">
    <citation type="submission" date="2018-05" db="EMBL/GenBank/DDBJ databases">
        <authorList>
            <person name="Zhang Y.-J."/>
        </authorList>
    </citation>
    <scope>NUCLEOTIDE SEQUENCE [LARGE SCALE GENOMIC DNA]</scope>
    <source>
        <strain evidence="1 2">CY04</strain>
    </source>
</reference>
<proteinExistence type="predicted"/>